<gene>
    <name evidence="1" type="ORF">LCGC14_1534990</name>
</gene>
<reference evidence="1" key="1">
    <citation type="journal article" date="2015" name="Nature">
        <title>Complex archaea that bridge the gap between prokaryotes and eukaryotes.</title>
        <authorList>
            <person name="Spang A."/>
            <person name="Saw J.H."/>
            <person name="Jorgensen S.L."/>
            <person name="Zaremba-Niedzwiedzka K."/>
            <person name="Martijn J."/>
            <person name="Lind A.E."/>
            <person name="van Eijk R."/>
            <person name="Schleper C."/>
            <person name="Guy L."/>
            <person name="Ettema T.J."/>
        </authorList>
    </citation>
    <scope>NUCLEOTIDE SEQUENCE</scope>
</reference>
<organism evidence="1">
    <name type="scientific">marine sediment metagenome</name>
    <dbReference type="NCBI Taxonomy" id="412755"/>
    <lineage>
        <taxon>unclassified sequences</taxon>
        <taxon>metagenomes</taxon>
        <taxon>ecological metagenomes</taxon>
    </lineage>
</organism>
<dbReference type="EMBL" id="LAZR01011550">
    <property type="protein sequence ID" value="KKM61114.1"/>
    <property type="molecule type" value="Genomic_DNA"/>
</dbReference>
<accession>A0A0F9IUT8</accession>
<dbReference type="AlphaFoldDB" id="A0A0F9IUT8"/>
<protein>
    <submittedName>
        <fullName evidence="1">Uncharacterized protein</fullName>
    </submittedName>
</protein>
<sequence length="155" mass="17438">MKAIELKAGLCSGRLMKSSDGRWLTNGHWMVLAPLTKRTKATPELDEHNPDIQTVIGEVKSGDPYRKATTSYVRINTDRMVIGNGEVLAWVNEDYADAFFEIGTIWARHSSSPIVVTAGEKWDITDAMAFVMPVRAPEIYKDEKEALQQWLKNAK</sequence>
<comment type="caution">
    <text evidence="1">The sequence shown here is derived from an EMBL/GenBank/DDBJ whole genome shotgun (WGS) entry which is preliminary data.</text>
</comment>
<evidence type="ECO:0000313" key="1">
    <source>
        <dbReference type="EMBL" id="KKM61114.1"/>
    </source>
</evidence>
<proteinExistence type="predicted"/>
<name>A0A0F9IUT8_9ZZZZ</name>